<protein>
    <submittedName>
        <fullName evidence="1">Uncharacterized protein</fullName>
    </submittedName>
</protein>
<organism evidence="1 2">
    <name type="scientific">Violaceomyces palustris</name>
    <dbReference type="NCBI Taxonomy" id="1673888"/>
    <lineage>
        <taxon>Eukaryota</taxon>
        <taxon>Fungi</taxon>
        <taxon>Dikarya</taxon>
        <taxon>Basidiomycota</taxon>
        <taxon>Ustilaginomycotina</taxon>
        <taxon>Ustilaginomycetes</taxon>
        <taxon>Violaceomycetales</taxon>
        <taxon>Violaceomycetaceae</taxon>
        <taxon>Violaceomyces</taxon>
    </lineage>
</organism>
<gene>
    <name evidence="1" type="ORF">IE53DRAFT_386455</name>
</gene>
<name>A0ACD0NZI5_9BASI</name>
<reference evidence="1 2" key="1">
    <citation type="journal article" date="2018" name="Mol. Biol. Evol.">
        <title>Broad Genomic Sampling Reveals a Smut Pathogenic Ancestry of the Fungal Clade Ustilaginomycotina.</title>
        <authorList>
            <person name="Kijpornyongpan T."/>
            <person name="Mondo S.J."/>
            <person name="Barry K."/>
            <person name="Sandor L."/>
            <person name="Lee J."/>
            <person name="Lipzen A."/>
            <person name="Pangilinan J."/>
            <person name="LaButti K."/>
            <person name="Hainaut M."/>
            <person name="Henrissat B."/>
            <person name="Grigoriev I.V."/>
            <person name="Spatafora J.W."/>
            <person name="Aime M.C."/>
        </authorList>
    </citation>
    <scope>NUCLEOTIDE SEQUENCE [LARGE SCALE GENOMIC DNA]</scope>
    <source>
        <strain evidence="1 2">SA 807</strain>
    </source>
</reference>
<evidence type="ECO:0000313" key="2">
    <source>
        <dbReference type="Proteomes" id="UP000245626"/>
    </source>
</evidence>
<accession>A0ACD0NZI5</accession>
<dbReference type="EMBL" id="KZ819863">
    <property type="protein sequence ID" value="PWN51187.1"/>
    <property type="molecule type" value="Genomic_DNA"/>
</dbReference>
<proteinExistence type="predicted"/>
<sequence length="270" mass="31102">MSKLSVYLPIFATFLFFLRWNGGIVLGDKANHVAALHLPQLFYFVTFSTFFAWPALLATVRGGSPLRLLTRSLRGLFGTFPRAITTLCLLGLMLAAIDAFTIEHPFLLADNRHYTFYLWRRVVKAHPLAKFALAPVYLLCGRLWIDALGRTQSLFWMLGFVLATCLTLVPSPLLEPRYFIVPFVIMRAHLVPYQALVDEVSDCREEAKVGGKMGKEEEQEEEDGWMKWNHVLLLMIEGLWYAAINAVTMYVFLNKPFKWPSEEGWQRFMW</sequence>
<dbReference type="Proteomes" id="UP000245626">
    <property type="component" value="Unassembled WGS sequence"/>
</dbReference>
<evidence type="ECO:0000313" key="1">
    <source>
        <dbReference type="EMBL" id="PWN51187.1"/>
    </source>
</evidence>
<keyword evidence="2" id="KW-1185">Reference proteome</keyword>